<accession>A0A450V469</accession>
<name>A0A450V469_9GAMM</name>
<dbReference type="EMBL" id="CAADFH010000101">
    <property type="protein sequence ID" value="VFJ99570.1"/>
    <property type="molecule type" value="Genomic_DNA"/>
</dbReference>
<feature type="domain" description="DUF5615" evidence="1">
    <location>
        <begin position="1"/>
        <end position="104"/>
    </location>
</feature>
<sequence length="121" mass="13509">MRLLINENIPLASVAALRKAGHDVVSMTEQSPGITDEAVMDIAHAEQRIVVTFNRDYGELVFRRQLPLPGGVLYLRFLPVSPLEPAEYLARLIAAGIKLEGKFTTGDREQVRQRPLDRGEN</sequence>
<protein>
    <submittedName>
        <fullName evidence="2">Predicted nuclease, contains PIN domain, potential toxin-antitoxin system component</fullName>
    </submittedName>
</protein>
<evidence type="ECO:0000313" key="2">
    <source>
        <dbReference type="EMBL" id="VFJ99570.1"/>
    </source>
</evidence>
<proteinExistence type="predicted"/>
<reference evidence="2" key="1">
    <citation type="submission" date="2019-02" db="EMBL/GenBank/DDBJ databases">
        <authorList>
            <person name="Gruber-Vodicka R. H."/>
            <person name="Seah K. B. B."/>
        </authorList>
    </citation>
    <scope>NUCLEOTIDE SEQUENCE</scope>
    <source>
        <strain evidence="2">BECK_M6</strain>
    </source>
</reference>
<gene>
    <name evidence="2" type="ORF">BECKLFY1418A_GA0070994_110113</name>
</gene>
<dbReference type="AlphaFoldDB" id="A0A450V469"/>
<evidence type="ECO:0000259" key="1">
    <source>
        <dbReference type="Pfam" id="PF18480"/>
    </source>
</evidence>
<dbReference type="Pfam" id="PF18480">
    <property type="entry name" value="DUF5615"/>
    <property type="match status" value="1"/>
</dbReference>
<organism evidence="2">
    <name type="scientific">Candidatus Kentrum sp. LFY</name>
    <dbReference type="NCBI Taxonomy" id="2126342"/>
    <lineage>
        <taxon>Bacteria</taxon>
        <taxon>Pseudomonadati</taxon>
        <taxon>Pseudomonadota</taxon>
        <taxon>Gammaproteobacteria</taxon>
        <taxon>Candidatus Kentrum</taxon>
    </lineage>
</organism>
<dbReference type="InterPro" id="IPR041049">
    <property type="entry name" value="DUF5615"/>
</dbReference>